<dbReference type="EMBL" id="JAXCGZ010015502">
    <property type="protein sequence ID" value="KAK7070176.1"/>
    <property type="molecule type" value="Genomic_DNA"/>
</dbReference>
<dbReference type="SMART" id="SM00320">
    <property type="entry name" value="WD40"/>
    <property type="match status" value="3"/>
</dbReference>
<feature type="repeat" description="WD" evidence="1">
    <location>
        <begin position="155"/>
        <end position="187"/>
    </location>
</feature>
<evidence type="ECO:0000256" key="1">
    <source>
        <dbReference type="PROSITE-ProRule" id="PRU00221"/>
    </source>
</evidence>
<dbReference type="Pfam" id="PF12937">
    <property type="entry name" value="F-box-like"/>
    <property type="match status" value="1"/>
</dbReference>
<dbReference type="InterPro" id="IPR001810">
    <property type="entry name" value="F-box_dom"/>
</dbReference>
<dbReference type="InterPro" id="IPR036322">
    <property type="entry name" value="WD40_repeat_dom_sf"/>
</dbReference>
<dbReference type="Pfam" id="PF00400">
    <property type="entry name" value="WD40"/>
    <property type="match status" value="2"/>
</dbReference>
<keyword evidence="5" id="KW-1185">Reference proteome</keyword>
<evidence type="ECO:0000313" key="5">
    <source>
        <dbReference type="Proteomes" id="UP001381693"/>
    </source>
</evidence>
<dbReference type="InterPro" id="IPR001680">
    <property type="entry name" value="WD40_rpt"/>
</dbReference>
<dbReference type="Proteomes" id="UP001381693">
    <property type="component" value="Unassembled WGS sequence"/>
</dbReference>
<dbReference type="Gene3D" id="2.130.10.10">
    <property type="entry name" value="YVTN repeat-like/Quinoprotein amine dehydrogenase"/>
    <property type="match status" value="2"/>
</dbReference>
<protein>
    <submittedName>
        <fullName evidence="4">F-box/WD repeat-containing protein 5</fullName>
    </submittedName>
</protein>
<keyword evidence="1" id="KW-0853">WD repeat</keyword>
<dbReference type="GO" id="GO:0019005">
    <property type="term" value="C:SCF ubiquitin ligase complex"/>
    <property type="evidence" value="ECO:0007669"/>
    <property type="project" value="InterPro"/>
</dbReference>
<feature type="compositionally biased region" description="Basic and acidic residues" evidence="2">
    <location>
        <begin position="340"/>
        <end position="359"/>
    </location>
</feature>
<comment type="caution">
    <text evidence="4">The sequence shown here is derived from an EMBL/GenBank/DDBJ whole genome shotgun (WGS) entry which is preliminary data.</text>
</comment>
<evidence type="ECO:0000313" key="4">
    <source>
        <dbReference type="EMBL" id="KAK7070176.1"/>
    </source>
</evidence>
<dbReference type="GO" id="GO:0080008">
    <property type="term" value="C:Cul4-RING E3 ubiquitin ligase complex"/>
    <property type="evidence" value="ECO:0007669"/>
    <property type="project" value="InterPro"/>
</dbReference>
<dbReference type="AlphaFoldDB" id="A0AAN8ZVI8"/>
<dbReference type="PROSITE" id="PS50181">
    <property type="entry name" value="FBOX"/>
    <property type="match status" value="1"/>
</dbReference>
<proteinExistence type="predicted"/>
<dbReference type="SUPFAM" id="SSF81383">
    <property type="entry name" value="F-box domain"/>
    <property type="match status" value="1"/>
</dbReference>
<dbReference type="SUPFAM" id="SSF50978">
    <property type="entry name" value="WD40 repeat-like"/>
    <property type="match status" value="1"/>
</dbReference>
<feature type="domain" description="F-box" evidence="3">
    <location>
        <begin position="70"/>
        <end position="116"/>
    </location>
</feature>
<dbReference type="PANTHER" id="PTHR20995:SF17">
    <property type="entry name" value="F-BOX_WD REPEAT-CONTAINING PROTEIN 5"/>
    <property type="match status" value="1"/>
</dbReference>
<reference evidence="4 5" key="1">
    <citation type="submission" date="2023-11" db="EMBL/GenBank/DDBJ databases">
        <title>Halocaridina rubra genome assembly.</title>
        <authorList>
            <person name="Smith C."/>
        </authorList>
    </citation>
    <scope>NUCLEOTIDE SEQUENCE [LARGE SCALE GENOMIC DNA]</scope>
    <source>
        <strain evidence="4">EP-1</strain>
        <tissue evidence="4">Whole</tissue>
    </source>
</reference>
<evidence type="ECO:0000256" key="2">
    <source>
        <dbReference type="SAM" id="MobiDB-lite"/>
    </source>
</evidence>
<feature type="region of interest" description="Disordered" evidence="2">
    <location>
        <begin position="331"/>
        <end position="359"/>
    </location>
</feature>
<dbReference type="PROSITE" id="PS50082">
    <property type="entry name" value="WD_REPEATS_2"/>
    <property type="match status" value="2"/>
</dbReference>
<evidence type="ECO:0000259" key="3">
    <source>
        <dbReference type="PROSITE" id="PS50181"/>
    </source>
</evidence>
<dbReference type="InterPro" id="IPR015943">
    <property type="entry name" value="WD40/YVTN_repeat-like_dom_sf"/>
</dbReference>
<accession>A0AAN8ZVI8</accession>
<feature type="region of interest" description="Disordered" evidence="2">
    <location>
        <begin position="424"/>
        <end position="465"/>
    </location>
</feature>
<dbReference type="GO" id="GO:0016567">
    <property type="term" value="P:protein ubiquitination"/>
    <property type="evidence" value="ECO:0007669"/>
    <property type="project" value="InterPro"/>
</dbReference>
<dbReference type="InterPro" id="IPR036047">
    <property type="entry name" value="F-box-like_dom_sf"/>
</dbReference>
<dbReference type="PANTHER" id="PTHR20995">
    <property type="entry name" value="F-BOX/WD REPEAT-CONTAINING PROTEIN 5"/>
    <property type="match status" value="1"/>
</dbReference>
<name>A0AAN8ZVI8_HALRR</name>
<feature type="compositionally biased region" description="Low complexity" evidence="2">
    <location>
        <begin position="424"/>
        <end position="435"/>
    </location>
</feature>
<dbReference type="PROSITE" id="PS50294">
    <property type="entry name" value="WD_REPEATS_REGION"/>
    <property type="match status" value="2"/>
</dbReference>
<dbReference type="SMART" id="SM00256">
    <property type="entry name" value="FBOX"/>
    <property type="match status" value="1"/>
</dbReference>
<gene>
    <name evidence="4" type="primary">FBXW5</name>
    <name evidence="4" type="ORF">SK128_016376</name>
</gene>
<sequence length="734" mass="84826">MQRPKPLHYYSTKAEVISCCKQKQFRLLKGQWLYRPPRDYKLKITILDVVTTKYLIFARMPKVVRRGASSPDWSLLPDSILLHIFTFLDYSDVPYTALVCKSWMRVSYDEFLWRHFFYRDFKVDHSVPIMPGAASWYREYERLVERTPVIQTEEICEHNHQVLHVSFSHKGDLFATSSKDGYIIVWNSTYPAEVKYYRDMKLHSWKYTQFSQFNSTDTLLLVSGVHFGSYNSTSGEIAVFNLENDFQLQCRVLNKPYDIFGTWYNDEYLLSGDLHWLAHLVSASVIWLNKAHQENSSEHHAIISRLYKFYNRNASSVRTILVANCLTPNSPKSSVQLENKNIKTEEQKESVERGNPPSHRDLMVRQISVIEEQSSKKFKPHLELEVQTNPITYTNDYRRAEENSPDNSCGAVNNLAMQTNQVTSGVLSPSSSSESLNNCDNMEIDGVQGKVKKSDNSDSEDEGEGMYRMSLADECDKYLIFTTGSKTYSPHQIGFKRIRKFPIPTVLDVGPGLRERIQAQDQERELRNLGLYQEPNWLDYESVADRFDEIDHLIDLNGHIIGMGLSPDHRYLYVNSRPWQANCVIDSPLSPPRIAEGIDLHVIDLTTLTEVGTMLRSHKAYTPNDECFFIFLDVSHQYVASGAEDRQGYIWERHYGVCLCRLPHKDVVNAVAFNPKNPEMLVTVSDDHKIKVWRSRRKARELGVNLKDTEMAKELRVRHSSLNSPSPMEVLEKP</sequence>
<feature type="repeat" description="WD" evidence="1">
    <location>
        <begin position="661"/>
        <end position="693"/>
    </location>
</feature>
<dbReference type="InterPro" id="IPR042508">
    <property type="entry name" value="FBXW5"/>
</dbReference>
<organism evidence="4 5">
    <name type="scientific">Halocaridina rubra</name>
    <name type="common">Hawaiian red shrimp</name>
    <dbReference type="NCBI Taxonomy" id="373956"/>
    <lineage>
        <taxon>Eukaryota</taxon>
        <taxon>Metazoa</taxon>
        <taxon>Ecdysozoa</taxon>
        <taxon>Arthropoda</taxon>
        <taxon>Crustacea</taxon>
        <taxon>Multicrustacea</taxon>
        <taxon>Malacostraca</taxon>
        <taxon>Eumalacostraca</taxon>
        <taxon>Eucarida</taxon>
        <taxon>Decapoda</taxon>
        <taxon>Pleocyemata</taxon>
        <taxon>Caridea</taxon>
        <taxon>Atyoidea</taxon>
        <taxon>Atyidae</taxon>
        <taxon>Halocaridina</taxon>
    </lineage>
</organism>
<dbReference type="Gene3D" id="1.20.1280.50">
    <property type="match status" value="1"/>
</dbReference>